<dbReference type="CDD" id="cd00515">
    <property type="entry name" value="HAM1"/>
    <property type="match status" value="1"/>
</dbReference>
<feature type="domain" description="Peptidase S30" evidence="28">
    <location>
        <begin position="213"/>
        <end position="362"/>
    </location>
</feature>
<dbReference type="InterPro" id="IPR001730">
    <property type="entry name" value="Potyv_NIa-pro_dom"/>
</dbReference>
<keyword evidence="11" id="KW-0167">Capsid protein</keyword>
<dbReference type="Gene3D" id="2.40.10.10">
    <property type="entry name" value="Trypsin-like serine proteases"/>
    <property type="match status" value="2"/>
</dbReference>
<dbReference type="InterPro" id="IPR002540">
    <property type="entry name" value="Pept_S30_P1_potyvir"/>
</dbReference>
<dbReference type="GO" id="GO:0009143">
    <property type="term" value="P:nucleoside triphosphate catabolic process"/>
    <property type="evidence" value="ECO:0007669"/>
    <property type="project" value="InterPro"/>
</dbReference>
<keyword evidence="7" id="KW-0963">Cytoplasm</keyword>
<dbReference type="PROSITE" id="PS51192">
    <property type="entry name" value="HELICASE_ATP_BIND_1"/>
    <property type="match status" value="1"/>
</dbReference>
<keyword evidence="18" id="KW-0460">Magnesium</keyword>
<feature type="domain" description="Helicase C-terminal" evidence="26">
    <location>
        <begin position="937"/>
        <end position="1104"/>
    </location>
</feature>
<sequence length="2916" mass="331888">MTTIQLFKTVQFGSFEPITIECTTGEVPKIPAYIANAEGSRNALENAPELVSGNNNQKVKFKPIDLYSIIGNSIYCRSYVALKNFLNNTKWGGVFKNKKGQETSAAGRLRRATSYGFMYDPVARAFECPVCRVKATELEAFRSDCSHCFEIKHVGDPRITKTETQFYPLNPNELDVTEELLDVSSSVWLDEDVEEAVVDRLVSTERKDIVKVRTALVKTKHEPRIVANTSDLTKTLTQICCESGIPIIDLDHRKRRAIPMVHLKHVYGVIEEDDLSEEDRGFLEHVNASKVFWSCEKICYNMVRPGWSGAVIMRSSVQENEHDMFDFVDDMCVVQGKNKISGKIENALVRKSWDELQQIEMYSFDLSWARSRDDFFKYFDEDVGRLIRTCCTPSTLWLYAKKARFYKYVDHMILKGSPLVDILVKMEYVGKHLEMFNSVEDVCLEYAHFMQDLIQDHVTDQSNEDILRVKNLIRSYFDSVIEANKYELIDRIIDKKTQLEAQEIISRELIKHQYGALFSLRERISINIGFDSASLSSLWKEREKLRRRDSSFFSCLISRPGIEMCANWILRVCSSSYSNTLYLVDKGVVFFWSRIVHIFQTCVYGYWNLWFRKAVCVLIAFVIMGFSGKVIDYLKKLIKNERKQAIQYEEGLVEVQGRREESFVLRWCAFATLFLSFINYDWAVGSVSAIGKMKTVFGALGPDFIERQSGDDNDELRFTTFEVEIPGEAGTSDSQCFGDWLDHCIKYNLTAIEPTTSGPMLTLVKDKANELADKIQSLNANDIRVHGGVGTGKSTALPRELIRFGAVLICVPTRVLANALHESFMALYGFDVSLAYRGRVRTGSKPITVMTYGYALNHFHHNPKNLAQFQFVLLDEVHTFPVHLNPLFSLIRELSPEKKIVKTSATHVGYNVDLSTNHKVDIHTLGLMDVKKWAEMQGTGVFGDTTKDTGNVLVFVASYKDVDTCAEKLRDKGLPVLKVDGRNFRKNTDVQRQVDELVGDTKFIIATNIIENGVTLDVDVVVDFGEKVSPGLFSEERCVLLHRQRISQAERKQRFGRVGRMKKGTVYKFGRETLPDSMRNRMGSTESALLCFAYGLKPVVDDVDVSAVRKITRKQALTASMFEANYIFTAHLVDRQGFMPRPVFELMKNLLLHTDAVGICSSYLATNMSEWRRVCEYIKVDESSRHVQEVKIPWYCSDMSDDFIVKLAECVKAAKPKLSSGYKVDNVDFHTVAHKISVGESNIDESRALVATILDEVKQWRDGITYHSSTPRNKSLMSLMVGWIPRKAERTKAILDERVQRLELLLNQLNGVKGVDDYESLVRFFSENPHSAEYLEAQCASDYIEEKVMNVKKNYDKPIIIGLVGLAVTTGTFAYWYMRRNAASEVVERQAKHKYNRDKRTGRLMYDLDDQGTVETFGVEYSDAVITGKMSKAQKERESRKKGWKVGKVNRPMRVFRQLYGVNPLEFDEVVMRVGELTSEPWSAKDVDIDNMLVELDDDFHILRGDRMLGKKVELAFTKDGSNEETVVKLTPHRSKMASSMSLNPMGFPEEEGRWRQTGSPVVQKRSEENQSVEKQVAKPETTNPYEHVLVRLGRAHLGTRVLNCFFHGSKCVIPYHLAENGDANESLVISTTRGQFDFGPLKNIKCKKIKDYDITVCPLPRDVQPFRAKIVFREPKLGEEVVVVYFARIDGRIVMKVSEKSNTYQAGGSFTHLWTYQHDGNPGDCGGPIVATSDMKVVGFHSGVVRNGAGEKLRAVYTPVNHELIASLSTEIQMTDFWTFNPDLVEWNSVARVSTYFPMSKAINAITVQVNDGEESIDGNLMIVGSVNRNVYHNHVIKGKRESFVRYCEQFPKSAFTPELRDQYLPSILSKPAFRKGLLKYNEPVRVGLVNFECLVRAYLVVEKKLEELGFMGNSGPQWDPMEILSDLNKKAAMGALYQGSKQDWLKSITPEEFIISVRESFKHLAGGDVGIWSGSLKAELRPVEKVREMKTRVFTGAPVDVLLGGKVLVDNFNHHFYENHLKGPWTVGINKFNRGWDRLARYFNHGWNFIDCDGSRFDTSLAPILFQLICHMRERFGEFDSIETIALRNLYTQIVYTPILTIDGYITKKHRGNNSGQPSTVVDNTIILMIVVEYCREVLSQEGVSMKYKYMCNGDDLILNAPDDEIPIIQSRFKDLFAECGLNYDFDDVHKRIETIEYMSHSFAQRDGFFIPKLKKERIIAILEWERGDEVMRTRSALNAAYIESFGYDDLMMEIERFAVFWASEKGCEYPLIDRKRVEGLYLDEFTEINEEWLSGILPPSFENCYIDLQVVDRPQSLNVAKREEEVTSKFRMGIEAPITFVTGNAQKLKEVKQIFGPTIPIISRKFDLPESQGTVEEIIKEKARVAAELVGGPVLVEDTSLCFDALNGLPGPYIKWFLEGIGLEGLYKLVEPYQNRMASALCVFAFVNKVGDDPIIFKGVLRGEIVMPRGPNSFGWDPIFQPLDWKRTFAEMMTEEKNMISHRFRALSLVRDFLKSSSYFSFAKGLDRDIFIDVQAIDKDEIEAEITELKELWRSNKPTKTRSPFESRRLRAPQVARVNELLKQLKDAGIQTSKRPCGEPDEGEVASPESSEDEEQRTDKGKAAVEPPAERSQSEKSKSEDEEKQKKTRFRIRAGGGSEKRDDIDKIPTNALEFRKSFKPPKVSQAAYVWIPRSQRDNLTPDVIQNFLAYVPPSHAIDNQLASGVEVENWAIEVSKAYGVTIQEFYRTILPAWIVNCIVNGTSDERKNEKSWRAVELNAQGEDIDDSEYPMEPMYKFALPTMRKIMRNFSSQAILMYQNSVTAGKAFVIKAARNAGYTSIENKWLGIDFLAEAQLSQSQLDIKHQILAANVGRNKTKLFALAAPGDDNNVDKERHTTRDVSATRHSYAGAAIE</sequence>
<dbReference type="PROSITE" id="PS51194">
    <property type="entry name" value="HELICASE_CTER"/>
    <property type="match status" value="1"/>
</dbReference>
<keyword evidence="17" id="KW-0067">ATP-binding</keyword>
<evidence type="ECO:0000313" key="29">
    <source>
        <dbReference type="EMBL" id="SBT85169.1"/>
    </source>
</evidence>
<keyword evidence="19" id="KW-0946">Virion</keyword>
<evidence type="ECO:0000256" key="13">
    <source>
        <dbReference type="ARBA" id="ARBA00022695"/>
    </source>
</evidence>
<dbReference type="Gene3D" id="3.40.50.300">
    <property type="entry name" value="P-loop containing nucleotide triphosphate hydrolases"/>
    <property type="match status" value="2"/>
</dbReference>
<accession>A0A1K0ILF0</accession>
<dbReference type="SMART" id="SM00487">
    <property type="entry name" value="DEXDc"/>
    <property type="match status" value="1"/>
</dbReference>
<dbReference type="SUPFAM" id="SSF52972">
    <property type="entry name" value="ITPase-like"/>
    <property type="match status" value="1"/>
</dbReference>
<dbReference type="Pfam" id="PF01725">
    <property type="entry name" value="Ham1p_like"/>
    <property type="match status" value="1"/>
</dbReference>
<evidence type="ECO:0000256" key="22">
    <source>
        <dbReference type="ARBA" id="ARBA00045403"/>
    </source>
</evidence>
<evidence type="ECO:0000256" key="8">
    <source>
        <dbReference type="ARBA" id="ARBA00022497"/>
    </source>
</evidence>
<dbReference type="PROSITE" id="PS51871">
    <property type="entry name" value="PV_P1_PRO"/>
    <property type="match status" value="1"/>
</dbReference>
<evidence type="ECO:0000256" key="12">
    <source>
        <dbReference type="ARBA" id="ARBA00022679"/>
    </source>
</evidence>
<dbReference type="HAMAP" id="MF_03148">
    <property type="entry name" value="HAM1_NTPase"/>
    <property type="match status" value="1"/>
</dbReference>
<dbReference type="EMBL" id="LT577538">
    <property type="protein sequence ID" value="SBT85169.1"/>
    <property type="molecule type" value="Viral_cRNA"/>
</dbReference>
<evidence type="ECO:0000256" key="18">
    <source>
        <dbReference type="ARBA" id="ARBA00022842"/>
    </source>
</evidence>
<dbReference type="SMART" id="SM00490">
    <property type="entry name" value="HELICc"/>
    <property type="match status" value="1"/>
</dbReference>
<evidence type="ECO:0000256" key="6">
    <source>
        <dbReference type="ARBA" id="ARBA00022488"/>
    </source>
</evidence>
<comment type="similarity">
    <text evidence="4">Belongs to the HAM1 NTPase family.</text>
</comment>
<protein>
    <submittedName>
        <fullName evidence="29">Polyprotein</fullName>
    </submittedName>
</protein>
<feature type="compositionally biased region" description="Acidic residues" evidence="23">
    <location>
        <begin position="2602"/>
        <end position="2619"/>
    </location>
</feature>
<keyword evidence="12" id="KW-0808">Transferase</keyword>
<dbReference type="SUPFAM" id="SSF52540">
    <property type="entry name" value="P-loop containing nucleoside triphosphate hydrolases"/>
    <property type="match status" value="1"/>
</dbReference>
<evidence type="ECO:0000259" key="28">
    <source>
        <dbReference type="PROSITE" id="PS51871"/>
    </source>
</evidence>
<dbReference type="GO" id="GO:0047429">
    <property type="term" value="F:nucleoside triphosphate diphosphatase activity"/>
    <property type="evidence" value="ECO:0007669"/>
    <property type="project" value="InterPro"/>
</dbReference>
<dbReference type="Pfam" id="PF00271">
    <property type="entry name" value="Helicase_C"/>
    <property type="match status" value="1"/>
</dbReference>
<dbReference type="SUPFAM" id="SSF56672">
    <property type="entry name" value="DNA/RNA polymerases"/>
    <property type="match status" value="1"/>
</dbReference>
<dbReference type="GO" id="GO:0046872">
    <property type="term" value="F:metal ion binding"/>
    <property type="evidence" value="ECO:0007669"/>
    <property type="project" value="UniProtKB-KW"/>
</dbReference>
<dbReference type="Pfam" id="PF08440">
    <property type="entry name" value="Poty_PP"/>
    <property type="match status" value="1"/>
</dbReference>
<dbReference type="GO" id="GO:0039694">
    <property type="term" value="P:viral RNA genome replication"/>
    <property type="evidence" value="ECO:0007669"/>
    <property type="project" value="InterPro"/>
</dbReference>
<keyword evidence="20" id="KW-0693">Viral RNA replication</keyword>
<evidence type="ECO:0000259" key="25">
    <source>
        <dbReference type="PROSITE" id="PS51192"/>
    </source>
</evidence>
<dbReference type="GO" id="GO:0006508">
    <property type="term" value="P:proteolysis"/>
    <property type="evidence" value="ECO:0007669"/>
    <property type="project" value="InterPro"/>
</dbReference>
<dbReference type="FunFam" id="3.90.950.10:FF:000003">
    <property type="entry name" value="Inosine triphosphate pyrophosphatase"/>
    <property type="match status" value="1"/>
</dbReference>
<keyword evidence="16" id="KW-0378">Hydrolase</keyword>
<dbReference type="InterPro" id="IPR001592">
    <property type="entry name" value="Poty_coat"/>
</dbReference>
<dbReference type="Pfam" id="PF00767">
    <property type="entry name" value="Poty_coat"/>
    <property type="match status" value="1"/>
</dbReference>
<evidence type="ECO:0000256" key="14">
    <source>
        <dbReference type="ARBA" id="ARBA00022723"/>
    </source>
</evidence>
<dbReference type="Pfam" id="PF00863">
    <property type="entry name" value="Peptidase_C4"/>
    <property type="match status" value="1"/>
</dbReference>
<dbReference type="PROSITE" id="PS51436">
    <property type="entry name" value="POTYVIRUS_NIA_PRO"/>
    <property type="match status" value="1"/>
</dbReference>
<dbReference type="GO" id="GO:0019029">
    <property type="term" value="C:helical viral capsid"/>
    <property type="evidence" value="ECO:0007669"/>
    <property type="project" value="UniProtKB-KW"/>
</dbReference>
<dbReference type="InterPro" id="IPR001205">
    <property type="entry name" value="RNA-dir_pol_C"/>
</dbReference>
<dbReference type="InterPro" id="IPR014001">
    <property type="entry name" value="Helicase_ATP-bd"/>
</dbReference>
<dbReference type="CDD" id="cd23175">
    <property type="entry name" value="ps-ssRNAv_Potyviridae_RdRp"/>
    <property type="match status" value="1"/>
</dbReference>
<organism evidence="29">
    <name type="scientific">Cassava brown streak virus</name>
    <dbReference type="NCBI Taxonomy" id="137758"/>
    <lineage>
        <taxon>Viruses</taxon>
        <taxon>Riboviria</taxon>
        <taxon>Orthornavirae</taxon>
        <taxon>Pisuviricota</taxon>
        <taxon>Stelpaviricetes</taxon>
        <taxon>Patatavirales</taxon>
        <taxon>Potyviridae</taxon>
        <taxon>Ipomovirus</taxon>
        <taxon>Ipomovirus brunusmanihotis</taxon>
    </lineage>
</organism>
<keyword evidence="5" id="KW-0696">RNA-directed RNA polymerase</keyword>
<dbReference type="InterPro" id="IPR011545">
    <property type="entry name" value="DEAD/DEAH_box_helicase_dom"/>
</dbReference>
<feature type="domain" description="Peptidase C4" evidence="27">
    <location>
        <begin position="1573"/>
        <end position="1795"/>
    </location>
</feature>
<dbReference type="Pfam" id="PF00680">
    <property type="entry name" value="RdRP_1"/>
    <property type="match status" value="1"/>
</dbReference>
<dbReference type="SUPFAM" id="SSF50494">
    <property type="entry name" value="Trypsin-like serine proteases"/>
    <property type="match status" value="1"/>
</dbReference>
<keyword evidence="10" id="KW-0597">Phosphoprotein</keyword>
<evidence type="ECO:0000256" key="4">
    <source>
        <dbReference type="ARBA" id="ARBA00008023"/>
    </source>
</evidence>
<dbReference type="InterPro" id="IPR043128">
    <property type="entry name" value="Rev_trsase/Diguanyl_cyclase"/>
</dbReference>
<dbReference type="PRINTS" id="PR00966">
    <property type="entry name" value="NIAPOTYPTASE"/>
</dbReference>
<dbReference type="Gene3D" id="3.30.70.270">
    <property type="match status" value="1"/>
</dbReference>
<feature type="compositionally biased region" description="Basic and acidic residues" evidence="23">
    <location>
        <begin position="2620"/>
        <end position="2648"/>
    </location>
</feature>
<keyword evidence="9" id="KW-0191">Covalent protein-RNA linkage</keyword>
<dbReference type="InterPro" id="IPR009003">
    <property type="entry name" value="Peptidase_S1_PA"/>
</dbReference>
<feature type="domain" description="RdRp catalytic" evidence="24">
    <location>
        <begin position="2049"/>
        <end position="2171"/>
    </location>
</feature>
<feature type="domain" description="Helicase ATP-binding" evidence="25">
    <location>
        <begin position="774"/>
        <end position="925"/>
    </location>
</feature>
<comment type="catalytic activity">
    <reaction evidence="1">
        <text>Hydrolyzes glutaminyl bonds, and activity is further restricted by preferences for the amino acids in P6 - P1' that vary with the species of potyvirus, e.g. Glu-Xaa-Xaa-Tyr-Xaa-Gln-|-(Ser or Gly) for the enzyme from tobacco etch virus. The natural substrate is the viral polyprotein, but other proteins and oligopeptides containing the appropriate consensus sequence are also cleaved.</text>
        <dbReference type="EC" id="3.4.22.44"/>
    </reaction>
</comment>
<feature type="region of interest" description="Disordered" evidence="23">
    <location>
        <begin position="2590"/>
        <end position="2667"/>
    </location>
</feature>
<reference evidence="29" key="1">
    <citation type="journal article" date="2016" name="Sci. Rep.">
        <title>Characterization by next generation sequencing reveals the molecular mechanisms driving the faster rate of evolution of Cassava brown streak virus compared with Ugandan cassava brown streak virus.</title>
        <authorList>
            <person name="Alicai T."/>
            <person name="Ndunguru J."/>
            <person name="Sseruwagi P."/>
            <person name="Tairo F."/>
            <person name="Okao-Okuja G."/>
            <person name="Nanvubya R."/>
            <person name="Kiiza L."/>
            <person name="Kubatko L."/>
            <person name="Kehoe M.A."/>
            <person name="Boykin L.M."/>
        </authorList>
    </citation>
    <scope>NUCLEOTIDE SEQUENCE</scope>
    <source>
        <strain evidence="29">UG_Muk_4</strain>
    </source>
</reference>
<evidence type="ECO:0000256" key="10">
    <source>
        <dbReference type="ARBA" id="ARBA00022553"/>
    </source>
</evidence>
<dbReference type="GO" id="GO:0005524">
    <property type="term" value="F:ATP binding"/>
    <property type="evidence" value="ECO:0007669"/>
    <property type="project" value="UniProtKB-KW"/>
</dbReference>
<comment type="function">
    <text evidence="22">Mediates the cap-independent, EIF4E-dependent translation of viral genomic RNAs. Binds to the cap-binding site of host EIF4E and thus interferes with the host EIF4E-dependent mRNA export and translation. VPg-RNA directly binds EIF4E and is a template for transcription. Also forms trimeric complexes with EIF4E-EIF4G, which are templates for translation.</text>
</comment>
<evidence type="ECO:0000256" key="15">
    <source>
        <dbReference type="ARBA" id="ARBA00022741"/>
    </source>
</evidence>
<evidence type="ECO:0000256" key="16">
    <source>
        <dbReference type="ARBA" id="ARBA00022801"/>
    </source>
</evidence>
<keyword evidence="6" id="KW-1036">Host cytoplasmic vesicle</keyword>
<evidence type="ECO:0000256" key="17">
    <source>
        <dbReference type="ARBA" id="ARBA00022840"/>
    </source>
</evidence>
<evidence type="ECO:0000256" key="20">
    <source>
        <dbReference type="ARBA" id="ARBA00022953"/>
    </source>
</evidence>
<dbReference type="Pfam" id="PF13611">
    <property type="entry name" value="Peptidase_S76"/>
    <property type="match status" value="1"/>
</dbReference>
<dbReference type="GO" id="GO:0044161">
    <property type="term" value="C:host cell cytoplasmic vesicle"/>
    <property type="evidence" value="ECO:0007669"/>
    <property type="project" value="UniProtKB-SubCell"/>
</dbReference>
<dbReference type="GO" id="GO:0003723">
    <property type="term" value="F:RNA binding"/>
    <property type="evidence" value="ECO:0007669"/>
    <property type="project" value="InterPro"/>
</dbReference>
<dbReference type="NCBIfam" id="TIGR00042">
    <property type="entry name" value="RdgB/HAM1 family non-canonical purine NTP pyrophosphatase"/>
    <property type="match status" value="1"/>
</dbReference>
<evidence type="ECO:0000259" key="27">
    <source>
        <dbReference type="PROSITE" id="PS51436"/>
    </source>
</evidence>
<evidence type="ECO:0000256" key="11">
    <source>
        <dbReference type="ARBA" id="ARBA00022561"/>
    </source>
</evidence>
<evidence type="ECO:0000256" key="23">
    <source>
        <dbReference type="SAM" id="MobiDB-lite"/>
    </source>
</evidence>
<feature type="region of interest" description="Disordered" evidence="23">
    <location>
        <begin position="1534"/>
        <end position="1554"/>
    </location>
</feature>
<name>A0A1K0ILF0_9POTY</name>
<keyword evidence="8" id="KW-1139">Helical capsid protein</keyword>
<evidence type="ECO:0000256" key="3">
    <source>
        <dbReference type="ARBA" id="ARBA00004496"/>
    </source>
</evidence>
<dbReference type="Gene3D" id="3.90.950.10">
    <property type="match status" value="1"/>
</dbReference>
<dbReference type="GO" id="GO:0004197">
    <property type="term" value="F:cysteine-type endopeptidase activity"/>
    <property type="evidence" value="ECO:0007669"/>
    <property type="project" value="InterPro"/>
</dbReference>
<dbReference type="InterPro" id="IPR001650">
    <property type="entry name" value="Helicase_C-like"/>
</dbReference>
<dbReference type="InterPro" id="IPR013648">
    <property type="entry name" value="PP_Potyviridae"/>
</dbReference>
<evidence type="ECO:0000256" key="2">
    <source>
        <dbReference type="ARBA" id="ARBA00004328"/>
    </source>
</evidence>
<dbReference type="PANTHER" id="PTHR11067:SF9">
    <property type="entry name" value="INOSINE TRIPHOSPHATE PYROPHOSPHATASE"/>
    <property type="match status" value="1"/>
</dbReference>
<dbReference type="InterPro" id="IPR002637">
    <property type="entry name" value="RdgB/HAM1"/>
</dbReference>
<reference evidence="29" key="2">
    <citation type="submission" date="2016-04" db="EMBL/GenBank/DDBJ databases">
        <authorList>
            <person name="Evans L.H."/>
            <person name="Alamgir A."/>
            <person name="Owens N."/>
            <person name="Weber N.D."/>
            <person name="Virtaneva K."/>
            <person name="Barbian K."/>
            <person name="Babar A."/>
            <person name="Rosenke K."/>
        </authorList>
    </citation>
    <scope>NUCLEOTIDE SEQUENCE</scope>
    <source>
        <strain evidence="29">UG_Muk_4</strain>
    </source>
</reference>
<evidence type="ECO:0000256" key="1">
    <source>
        <dbReference type="ARBA" id="ARBA00000785"/>
    </source>
</evidence>
<evidence type="ECO:0000259" key="26">
    <source>
        <dbReference type="PROSITE" id="PS51194"/>
    </source>
</evidence>
<dbReference type="Pfam" id="PF00270">
    <property type="entry name" value="DEAD"/>
    <property type="match status" value="1"/>
</dbReference>
<evidence type="ECO:0000256" key="7">
    <source>
        <dbReference type="ARBA" id="ARBA00022490"/>
    </source>
</evidence>
<dbReference type="GO" id="GO:0003968">
    <property type="term" value="F:RNA-directed RNA polymerase activity"/>
    <property type="evidence" value="ECO:0007669"/>
    <property type="project" value="UniProtKB-KW"/>
</dbReference>
<evidence type="ECO:0000256" key="21">
    <source>
        <dbReference type="ARBA" id="ARBA00034108"/>
    </source>
</evidence>
<gene>
    <name evidence="29" type="primary">P1</name>
    <name evidence="29" type="synonym">6K1</name>
    <name evidence="29" type="synonym">6K2</name>
    <name evidence="29" type="synonym">CI</name>
    <name evidence="29" type="synonym">Ham1-like,CP</name>
    <name evidence="29" type="synonym">NIa</name>
    <name evidence="29" type="synonym">NIb</name>
    <name evidence="29" type="synonym">P3</name>
    <name evidence="29" type="synonym">VPg</name>
</gene>
<evidence type="ECO:0000256" key="9">
    <source>
        <dbReference type="ARBA" id="ARBA00022520"/>
    </source>
</evidence>
<dbReference type="PANTHER" id="PTHR11067">
    <property type="entry name" value="INOSINE TRIPHOSPHATE PYROPHOSPHATASE/HAM1 PROTEIN"/>
    <property type="match status" value="1"/>
</dbReference>
<dbReference type="InterPro" id="IPR027502">
    <property type="entry name" value="ITPase"/>
</dbReference>
<evidence type="ECO:0000256" key="19">
    <source>
        <dbReference type="ARBA" id="ARBA00022844"/>
    </source>
</evidence>
<dbReference type="InterPro" id="IPR027417">
    <property type="entry name" value="P-loop_NTPase"/>
</dbReference>
<proteinExistence type="inferred from homology"/>
<evidence type="ECO:0000259" key="24">
    <source>
        <dbReference type="PROSITE" id="PS50507"/>
    </source>
</evidence>
<dbReference type="InterPro" id="IPR029001">
    <property type="entry name" value="ITPase-like_fam"/>
</dbReference>
<evidence type="ECO:0000256" key="5">
    <source>
        <dbReference type="ARBA" id="ARBA00022484"/>
    </source>
</evidence>
<dbReference type="InterPro" id="IPR043502">
    <property type="entry name" value="DNA/RNA_pol_sf"/>
</dbReference>
<comment type="subcellular location">
    <subcellularLocation>
        <location evidence="3">Cytoplasm</location>
    </subcellularLocation>
    <subcellularLocation>
        <location evidence="21">Host cytoplasmic vesicle</location>
    </subcellularLocation>
    <subcellularLocation>
        <location evidence="2">Virion</location>
    </subcellularLocation>
</comment>
<dbReference type="PROSITE" id="PS50507">
    <property type="entry name" value="RDRP_SSRNA_POS"/>
    <property type="match status" value="1"/>
</dbReference>
<keyword evidence="14" id="KW-0479">Metal-binding</keyword>
<dbReference type="InterPro" id="IPR025910">
    <property type="entry name" value="P1_Ser_Pept_dom"/>
</dbReference>
<dbReference type="GO" id="GO:0005198">
    <property type="term" value="F:structural molecule activity"/>
    <property type="evidence" value="ECO:0007669"/>
    <property type="project" value="InterPro"/>
</dbReference>
<dbReference type="InterPro" id="IPR043504">
    <property type="entry name" value="Peptidase_S1_PA_chymotrypsin"/>
</dbReference>
<keyword evidence="13" id="KW-0548">Nucleotidyltransferase</keyword>
<keyword evidence="15" id="KW-0547">Nucleotide-binding</keyword>
<dbReference type="InterPro" id="IPR007094">
    <property type="entry name" value="RNA-dir_pol_PSvirus"/>
</dbReference>
<dbReference type="GO" id="GO:0006351">
    <property type="term" value="P:DNA-templated transcription"/>
    <property type="evidence" value="ECO:0007669"/>
    <property type="project" value="InterPro"/>
</dbReference>